<comment type="catalytic activity">
    <reaction evidence="4 5">
        <text>uridine(38/39/40) in tRNA = pseudouridine(38/39/40) in tRNA</text>
        <dbReference type="Rhea" id="RHEA:22376"/>
        <dbReference type="Rhea" id="RHEA-COMP:10085"/>
        <dbReference type="Rhea" id="RHEA-COMP:10087"/>
        <dbReference type="ChEBI" id="CHEBI:65314"/>
        <dbReference type="ChEBI" id="CHEBI:65315"/>
        <dbReference type="EC" id="5.4.99.12"/>
    </reaction>
</comment>
<evidence type="ECO:0000313" key="9">
    <source>
        <dbReference type="Proteomes" id="UP000002774"/>
    </source>
</evidence>
<comment type="function">
    <text evidence="4">Formation of pseudouridine at positions 38, 39 and 40 in the anticodon stem and loop of transfer RNAs.</text>
</comment>
<evidence type="ECO:0000256" key="5">
    <source>
        <dbReference type="RuleBase" id="RU003792"/>
    </source>
</evidence>
<dbReference type="eggNOG" id="COG0101">
    <property type="taxonomic scope" value="Bacteria"/>
</dbReference>
<keyword evidence="2 4" id="KW-0819">tRNA processing</keyword>
<evidence type="ECO:0000256" key="4">
    <source>
        <dbReference type="HAMAP-Rule" id="MF_00171"/>
    </source>
</evidence>
<dbReference type="GO" id="GO:0031119">
    <property type="term" value="P:tRNA pseudouridine synthesis"/>
    <property type="evidence" value="ECO:0007669"/>
    <property type="project" value="UniProtKB-UniRule"/>
</dbReference>
<comment type="similarity">
    <text evidence="1 4 5">Belongs to the tRNA pseudouridine synthase TruA family.</text>
</comment>
<dbReference type="HOGENOM" id="CLU_014673_0_2_10"/>
<dbReference type="HAMAP" id="MF_00171">
    <property type="entry name" value="TruA"/>
    <property type="match status" value="1"/>
</dbReference>
<name>H1Y2Q4_9SPHI</name>
<comment type="subunit">
    <text evidence="4">Homodimer.</text>
</comment>
<reference evidence="8" key="1">
    <citation type="submission" date="2011-09" db="EMBL/GenBank/DDBJ databases">
        <title>The permanent draft genome of Mucilaginibacter paludis DSM 18603.</title>
        <authorList>
            <consortium name="US DOE Joint Genome Institute (JGI-PGF)"/>
            <person name="Lucas S."/>
            <person name="Han J."/>
            <person name="Lapidus A."/>
            <person name="Bruce D."/>
            <person name="Goodwin L."/>
            <person name="Pitluck S."/>
            <person name="Peters L."/>
            <person name="Kyrpides N."/>
            <person name="Mavromatis K."/>
            <person name="Ivanova N."/>
            <person name="Mikhailova N."/>
            <person name="Held B."/>
            <person name="Detter J.C."/>
            <person name="Tapia R."/>
            <person name="Han C."/>
            <person name="Land M."/>
            <person name="Hauser L."/>
            <person name="Markowitz V."/>
            <person name="Cheng J.-F."/>
            <person name="Hugenholtz P."/>
            <person name="Woyke T."/>
            <person name="Wu D."/>
            <person name="Tindall B."/>
            <person name="Brambilla E."/>
            <person name="Klenk H.-P."/>
            <person name="Eisen J.A."/>
        </authorList>
    </citation>
    <scope>NUCLEOTIDE SEQUENCE [LARGE SCALE GENOMIC DNA]</scope>
    <source>
        <strain evidence="8">DSM 18603</strain>
    </source>
</reference>
<dbReference type="GO" id="GO:0003723">
    <property type="term" value="F:RNA binding"/>
    <property type="evidence" value="ECO:0007669"/>
    <property type="project" value="InterPro"/>
</dbReference>
<dbReference type="InterPro" id="IPR001406">
    <property type="entry name" value="PsdUridine_synth_TruA"/>
</dbReference>
<keyword evidence="9" id="KW-1185">Reference proteome</keyword>
<dbReference type="CDD" id="cd02570">
    <property type="entry name" value="PseudoU_synth_EcTruA"/>
    <property type="match status" value="1"/>
</dbReference>
<dbReference type="EMBL" id="CM001403">
    <property type="protein sequence ID" value="EHQ28233.1"/>
    <property type="molecule type" value="Genomic_DNA"/>
</dbReference>
<accession>H1Y2Q4</accession>
<feature type="compositionally biased region" description="Low complexity" evidence="6">
    <location>
        <begin position="161"/>
        <end position="180"/>
    </location>
</feature>
<dbReference type="Gene3D" id="3.30.70.580">
    <property type="entry name" value="Pseudouridine synthase I, catalytic domain, N-terminal subdomain"/>
    <property type="match status" value="1"/>
</dbReference>
<dbReference type="PANTHER" id="PTHR11142:SF0">
    <property type="entry name" value="TRNA PSEUDOURIDINE SYNTHASE-LIKE 1"/>
    <property type="match status" value="1"/>
</dbReference>
<dbReference type="Proteomes" id="UP000002774">
    <property type="component" value="Chromosome"/>
</dbReference>
<gene>
    <name evidence="4" type="primary">truA</name>
    <name evidence="8" type="ORF">Mucpa_4142</name>
</gene>
<feature type="domain" description="Pseudouridine synthase I TruA alpha/beta" evidence="7">
    <location>
        <begin position="263"/>
        <end position="356"/>
    </location>
</feature>
<dbReference type="STRING" id="714943.Mucpa_4142"/>
<sequence length="358" mass="39930">MADTQRYFIELAYDGTNYHGWQIQHNAISVQQVLNKALSTLLRMPVETLGCGRTDTGVHAKQLYAHFDIGRQEQPIVDGPWSMDEGQQKKAQKRTIAHNPSSMDEEQPSIDNEQITSGNIPSTQAHGLPTVNDTLSTTNHGPSTTPSAANHGPSTMDHRPSTTNHGLSTTSSTTHHGPSTIDHGLPQKTRSLNALLPHDIAVKRIIPVHADAHARFDATLRSYEYHVHFEKDPFLNNLSWQLRDRPDVGLMNQAAQIVMEYTDFSCFSKSNTQVKTNNCKISRAEWVSNGDKLIFHISADRFLRNMVRAIVGTLMMVGKGDIKPEEVRRIIESKNRSNAGVSVPACGLYLTEVRYPYL</sequence>
<dbReference type="InterPro" id="IPR020094">
    <property type="entry name" value="TruA/RsuA/RluB/E/F_N"/>
</dbReference>
<comment type="caution">
    <text evidence="4">Lacks conserved residue(s) required for the propagation of feature annotation.</text>
</comment>
<proteinExistence type="inferred from homology"/>
<organism evidence="8 9">
    <name type="scientific">Mucilaginibacter paludis DSM 18603</name>
    <dbReference type="NCBI Taxonomy" id="714943"/>
    <lineage>
        <taxon>Bacteria</taxon>
        <taxon>Pseudomonadati</taxon>
        <taxon>Bacteroidota</taxon>
        <taxon>Sphingobacteriia</taxon>
        <taxon>Sphingobacteriales</taxon>
        <taxon>Sphingobacteriaceae</taxon>
        <taxon>Mucilaginibacter</taxon>
    </lineage>
</organism>
<keyword evidence="3 4" id="KW-0413">Isomerase</keyword>
<dbReference type="Gene3D" id="3.30.70.660">
    <property type="entry name" value="Pseudouridine synthase I, catalytic domain, C-terminal subdomain"/>
    <property type="match status" value="1"/>
</dbReference>
<evidence type="ECO:0000256" key="2">
    <source>
        <dbReference type="ARBA" id="ARBA00022694"/>
    </source>
</evidence>
<dbReference type="PANTHER" id="PTHR11142">
    <property type="entry name" value="PSEUDOURIDYLATE SYNTHASE"/>
    <property type="match status" value="1"/>
</dbReference>
<evidence type="ECO:0000259" key="7">
    <source>
        <dbReference type="Pfam" id="PF01416"/>
    </source>
</evidence>
<protein>
    <recommendedName>
        <fullName evidence="4">tRNA pseudouridine synthase A</fullName>
        <ecNumber evidence="4">5.4.99.12</ecNumber>
    </recommendedName>
    <alternativeName>
        <fullName evidence="4">tRNA pseudouridine(38-40) synthase</fullName>
    </alternativeName>
    <alternativeName>
        <fullName evidence="4">tRNA pseudouridylate synthase I</fullName>
    </alternativeName>
    <alternativeName>
        <fullName evidence="4">tRNA-uridine isomerase I</fullName>
    </alternativeName>
</protein>
<dbReference type="InterPro" id="IPR020095">
    <property type="entry name" value="PsdUridine_synth_TruA_C"/>
</dbReference>
<dbReference type="EC" id="5.4.99.12" evidence="4"/>
<evidence type="ECO:0000256" key="6">
    <source>
        <dbReference type="SAM" id="MobiDB-lite"/>
    </source>
</evidence>
<dbReference type="AlphaFoldDB" id="H1Y2Q4"/>
<dbReference type="InterPro" id="IPR020097">
    <property type="entry name" value="PsdUridine_synth_TruA_a/b_dom"/>
</dbReference>
<evidence type="ECO:0000313" key="8">
    <source>
        <dbReference type="EMBL" id="EHQ28233.1"/>
    </source>
</evidence>
<feature type="compositionally biased region" description="Polar residues" evidence="6">
    <location>
        <begin position="109"/>
        <end position="148"/>
    </location>
</feature>
<dbReference type="InterPro" id="IPR020103">
    <property type="entry name" value="PsdUridine_synth_cat_dom_sf"/>
</dbReference>
<dbReference type="Pfam" id="PF01416">
    <property type="entry name" value="PseudoU_synth_1"/>
    <property type="match status" value="1"/>
</dbReference>
<evidence type="ECO:0000256" key="3">
    <source>
        <dbReference type="ARBA" id="ARBA00023235"/>
    </source>
</evidence>
<feature type="active site" description="Nucleophile" evidence="4">
    <location>
        <position position="55"/>
    </location>
</feature>
<feature type="region of interest" description="Disordered" evidence="6">
    <location>
        <begin position="79"/>
        <end position="186"/>
    </location>
</feature>
<dbReference type="GO" id="GO:0160147">
    <property type="term" value="F:tRNA pseudouridine(38-40) synthase activity"/>
    <property type="evidence" value="ECO:0007669"/>
    <property type="project" value="UniProtKB-EC"/>
</dbReference>
<feature type="binding site" evidence="4">
    <location>
        <position position="223"/>
    </location>
    <ligand>
        <name>substrate</name>
    </ligand>
</feature>
<dbReference type="SUPFAM" id="SSF55120">
    <property type="entry name" value="Pseudouridine synthase"/>
    <property type="match status" value="2"/>
</dbReference>
<evidence type="ECO:0000256" key="1">
    <source>
        <dbReference type="ARBA" id="ARBA00009375"/>
    </source>
</evidence>